<evidence type="ECO:0000313" key="4">
    <source>
        <dbReference type="Proteomes" id="UP000006727"/>
    </source>
</evidence>
<keyword evidence="4" id="KW-1185">Reference proteome</keyword>
<dbReference type="InParanoid" id="A0A2K1IMY6"/>
<accession>A0A2K1IMY6</accession>
<dbReference type="Proteomes" id="UP000006727">
    <property type="component" value="Chromosome 22"/>
</dbReference>
<evidence type="ECO:0000313" key="2">
    <source>
        <dbReference type="EMBL" id="PNR30639.1"/>
    </source>
</evidence>
<dbReference type="Gramene" id="Pp3c22_9800V3.1">
    <property type="protein sequence ID" value="Pp3c22_9800V3.1"/>
    <property type="gene ID" value="Pp3c22_9800"/>
</dbReference>
<gene>
    <name evidence="2" type="ORF">PHYPA_026955</name>
</gene>
<keyword evidence="1" id="KW-0812">Transmembrane</keyword>
<keyword evidence="1" id="KW-0472">Membrane</keyword>
<protein>
    <submittedName>
        <fullName evidence="2 3">Uncharacterized protein</fullName>
    </submittedName>
</protein>
<organism evidence="2">
    <name type="scientific">Physcomitrium patens</name>
    <name type="common">Spreading-leaved earth moss</name>
    <name type="synonym">Physcomitrella patens</name>
    <dbReference type="NCBI Taxonomy" id="3218"/>
    <lineage>
        <taxon>Eukaryota</taxon>
        <taxon>Viridiplantae</taxon>
        <taxon>Streptophyta</taxon>
        <taxon>Embryophyta</taxon>
        <taxon>Bryophyta</taxon>
        <taxon>Bryophytina</taxon>
        <taxon>Bryopsida</taxon>
        <taxon>Funariidae</taxon>
        <taxon>Funariales</taxon>
        <taxon>Funariaceae</taxon>
        <taxon>Physcomitrium</taxon>
    </lineage>
</organism>
<reference evidence="2 4" key="2">
    <citation type="journal article" date="2018" name="Plant J.">
        <title>The Physcomitrella patens chromosome-scale assembly reveals moss genome structure and evolution.</title>
        <authorList>
            <person name="Lang D."/>
            <person name="Ullrich K.K."/>
            <person name="Murat F."/>
            <person name="Fuchs J."/>
            <person name="Jenkins J."/>
            <person name="Haas F.B."/>
            <person name="Piednoel M."/>
            <person name="Gundlach H."/>
            <person name="Van Bel M."/>
            <person name="Meyberg R."/>
            <person name="Vives C."/>
            <person name="Morata J."/>
            <person name="Symeonidi A."/>
            <person name="Hiss M."/>
            <person name="Muchero W."/>
            <person name="Kamisugi Y."/>
            <person name="Saleh O."/>
            <person name="Blanc G."/>
            <person name="Decker E.L."/>
            <person name="van Gessel N."/>
            <person name="Grimwood J."/>
            <person name="Hayes R.D."/>
            <person name="Graham S.W."/>
            <person name="Gunter L.E."/>
            <person name="McDaniel S.F."/>
            <person name="Hoernstein S.N.W."/>
            <person name="Larsson A."/>
            <person name="Li F.W."/>
            <person name="Perroud P.F."/>
            <person name="Phillips J."/>
            <person name="Ranjan P."/>
            <person name="Rokshar D.S."/>
            <person name="Rothfels C.J."/>
            <person name="Schneider L."/>
            <person name="Shu S."/>
            <person name="Stevenson D.W."/>
            <person name="Thummler F."/>
            <person name="Tillich M."/>
            <person name="Villarreal Aguilar J.C."/>
            <person name="Widiez T."/>
            <person name="Wong G.K."/>
            <person name="Wymore A."/>
            <person name="Zhang Y."/>
            <person name="Zimmer A.D."/>
            <person name="Quatrano R.S."/>
            <person name="Mayer K.F.X."/>
            <person name="Goodstein D."/>
            <person name="Casacuberta J.M."/>
            <person name="Vandepoele K."/>
            <person name="Reski R."/>
            <person name="Cuming A.C."/>
            <person name="Tuskan G.A."/>
            <person name="Maumus F."/>
            <person name="Salse J."/>
            <person name="Schmutz J."/>
            <person name="Rensing S.A."/>
        </authorList>
    </citation>
    <scope>NUCLEOTIDE SEQUENCE [LARGE SCALE GENOMIC DNA]</scope>
    <source>
        <strain evidence="3 4">cv. Gransden 2004</strain>
    </source>
</reference>
<name>A0A2K1IMY6_PHYPA</name>
<dbReference type="EMBL" id="ABEU02000022">
    <property type="protein sequence ID" value="PNR30639.1"/>
    <property type="molecule type" value="Genomic_DNA"/>
</dbReference>
<reference evidence="2 4" key="1">
    <citation type="journal article" date="2008" name="Science">
        <title>The Physcomitrella genome reveals evolutionary insights into the conquest of land by plants.</title>
        <authorList>
            <person name="Rensing S."/>
            <person name="Lang D."/>
            <person name="Zimmer A."/>
            <person name="Terry A."/>
            <person name="Salamov A."/>
            <person name="Shapiro H."/>
            <person name="Nishiyama T."/>
            <person name="Perroud P.-F."/>
            <person name="Lindquist E."/>
            <person name="Kamisugi Y."/>
            <person name="Tanahashi T."/>
            <person name="Sakakibara K."/>
            <person name="Fujita T."/>
            <person name="Oishi K."/>
            <person name="Shin-I T."/>
            <person name="Kuroki Y."/>
            <person name="Toyoda A."/>
            <person name="Suzuki Y."/>
            <person name="Hashimoto A."/>
            <person name="Yamaguchi K."/>
            <person name="Sugano A."/>
            <person name="Kohara Y."/>
            <person name="Fujiyama A."/>
            <person name="Anterola A."/>
            <person name="Aoki S."/>
            <person name="Ashton N."/>
            <person name="Barbazuk W.B."/>
            <person name="Barker E."/>
            <person name="Bennetzen J."/>
            <person name="Bezanilla M."/>
            <person name="Blankenship R."/>
            <person name="Cho S.H."/>
            <person name="Dutcher S."/>
            <person name="Estelle M."/>
            <person name="Fawcett J.A."/>
            <person name="Gundlach H."/>
            <person name="Hanada K."/>
            <person name="Heyl A."/>
            <person name="Hicks K.A."/>
            <person name="Hugh J."/>
            <person name="Lohr M."/>
            <person name="Mayer K."/>
            <person name="Melkozernov A."/>
            <person name="Murata T."/>
            <person name="Nelson D."/>
            <person name="Pils B."/>
            <person name="Prigge M."/>
            <person name="Reiss B."/>
            <person name="Renner T."/>
            <person name="Rombauts S."/>
            <person name="Rushton P."/>
            <person name="Sanderfoot A."/>
            <person name="Schween G."/>
            <person name="Shiu S.-H."/>
            <person name="Stueber K."/>
            <person name="Theodoulou F.L."/>
            <person name="Tu H."/>
            <person name="Van de Peer Y."/>
            <person name="Verrier P.J."/>
            <person name="Waters E."/>
            <person name="Wood A."/>
            <person name="Yang L."/>
            <person name="Cove D."/>
            <person name="Cuming A."/>
            <person name="Hasebe M."/>
            <person name="Lucas S."/>
            <person name="Mishler D.B."/>
            <person name="Reski R."/>
            <person name="Grigoriev I."/>
            <person name="Quatrano R.S."/>
            <person name="Boore J.L."/>
        </authorList>
    </citation>
    <scope>NUCLEOTIDE SEQUENCE [LARGE SCALE GENOMIC DNA]</scope>
    <source>
        <strain evidence="3 4">cv. Gransden 2004</strain>
    </source>
</reference>
<evidence type="ECO:0000256" key="1">
    <source>
        <dbReference type="SAM" id="Phobius"/>
    </source>
</evidence>
<feature type="transmembrane region" description="Helical" evidence="1">
    <location>
        <begin position="53"/>
        <end position="72"/>
    </location>
</feature>
<sequence length="74" mass="8384">MQSQFCMELGPRSSTVEPKLPLPSRVEDFSGNGAWFPRLACAMNVVTWQDDDMVVSVGVILVLMWKALVLRWRS</sequence>
<proteinExistence type="predicted"/>
<keyword evidence="1" id="KW-1133">Transmembrane helix</keyword>
<reference evidence="3" key="3">
    <citation type="submission" date="2020-12" db="UniProtKB">
        <authorList>
            <consortium name="EnsemblPlants"/>
        </authorList>
    </citation>
    <scope>IDENTIFICATION</scope>
</reference>
<evidence type="ECO:0000313" key="3">
    <source>
        <dbReference type="EnsemblPlants" id="Pp3c22_9800V3.1"/>
    </source>
</evidence>
<dbReference type="EnsemblPlants" id="Pp3c22_9800V3.1">
    <property type="protein sequence ID" value="Pp3c22_9800V3.1"/>
    <property type="gene ID" value="Pp3c22_9800"/>
</dbReference>
<dbReference type="AlphaFoldDB" id="A0A2K1IMY6"/>